<dbReference type="OrthoDB" id="9792518at2"/>
<organism evidence="1 2">
    <name type="scientific">Ureibacillus chungkukjangi</name>
    <dbReference type="NCBI Taxonomy" id="1202712"/>
    <lineage>
        <taxon>Bacteria</taxon>
        <taxon>Bacillati</taxon>
        <taxon>Bacillota</taxon>
        <taxon>Bacilli</taxon>
        <taxon>Bacillales</taxon>
        <taxon>Caryophanaceae</taxon>
        <taxon>Ureibacillus</taxon>
    </lineage>
</organism>
<dbReference type="PANTHER" id="PTHR43434:SF1">
    <property type="entry name" value="PHOSPHOGLYCOLATE PHOSPHATASE"/>
    <property type="match status" value="1"/>
</dbReference>
<dbReference type="Gene3D" id="3.40.50.1000">
    <property type="entry name" value="HAD superfamily/HAD-like"/>
    <property type="match status" value="1"/>
</dbReference>
<dbReference type="RefSeq" id="WP_107936012.1">
    <property type="nucleotide sequence ID" value="NZ_PYWJ01000023.1"/>
</dbReference>
<protein>
    <submittedName>
        <fullName evidence="1">Adenosylhomocysteine nucleosidase</fullName>
    </submittedName>
</protein>
<dbReference type="EMBL" id="QJTJ01000002">
    <property type="protein sequence ID" value="PYF08274.1"/>
    <property type="molecule type" value="Genomic_DNA"/>
</dbReference>
<proteinExistence type="predicted"/>
<keyword evidence="2" id="KW-1185">Reference proteome</keyword>
<dbReference type="SFLD" id="SFLDS00003">
    <property type="entry name" value="Haloacid_Dehalogenase"/>
    <property type="match status" value="1"/>
</dbReference>
<dbReference type="Proteomes" id="UP000247416">
    <property type="component" value="Unassembled WGS sequence"/>
</dbReference>
<dbReference type="Gene3D" id="1.10.150.240">
    <property type="entry name" value="Putative phosphatase, domain 2"/>
    <property type="match status" value="1"/>
</dbReference>
<dbReference type="PANTHER" id="PTHR43434">
    <property type="entry name" value="PHOSPHOGLYCOLATE PHOSPHATASE"/>
    <property type="match status" value="1"/>
</dbReference>
<dbReference type="SFLD" id="SFLDG01129">
    <property type="entry name" value="C1.5:_HAD__Beta-PGM__Phosphata"/>
    <property type="match status" value="1"/>
</dbReference>
<dbReference type="GO" id="GO:0008967">
    <property type="term" value="F:phosphoglycolate phosphatase activity"/>
    <property type="evidence" value="ECO:0007669"/>
    <property type="project" value="TreeGrafter"/>
</dbReference>
<evidence type="ECO:0000313" key="2">
    <source>
        <dbReference type="Proteomes" id="UP000247416"/>
    </source>
</evidence>
<dbReference type="InterPro" id="IPR023214">
    <property type="entry name" value="HAD_sf"/>
</dbReference>
<sequence length="214" mass="24324">MKQAIIFDMDGTLFQTNMILEPALAATFDALRENELWFGETPISKYREIMGVPLPVVWETLCPNHSEEVREKSNELFQKKLIEMITLCKGALYPNVAETLQSLSIQYPLFVASNGEWEYLQAIIDTYELNQLFEKIYSIQSIASGNKSELVKSVIEENELSSAWVVGDRLSDIMAAKENGLVSIGVNFDFAQQEELNQADFVINEMKELLTVIR</sequence>
<dbReference type="InterPro" id="IPR023198">
    <property type="entry name" value="PGP-like_dom2"/>
</dbReference>
<name>A0A318TUF0_9BACL</name>
<dbReference type="GO" id="GO:0005829">
    <property type="term" value="C:cytosol"/>
    <property type="evidence" value="ECO:0007669"/>
    <property type="project" value="TreeGrafter"/>
</dbReference>
<dbReference type="InterPro" id="IPR041492">
    <property type="entry name" value="HAD_2"/>
</dbReference>
<evidence type="ECO:0000313" key="1">
    <source>
        <dbReference type="EMBL" id="PYF08274.1"/>
    </source>
</evidence>
<dbReference type="InterPro" id="IPR050155">
    <property type="entry name" value="HAD-like_hydrolase_sf"/>
</dbReference>
<comment type="caution">
    <text evidence="1">The sequence shown here is derived from an EMBL/GenBank/DDBJ whole genome shotgun (WGS) entry which is preliminary data.</text>
</comment>
<gene>
    <name evidence="1" type="ORF">BJ095_10239</name>
</gene>
<dbReference type="InterPro" id="IPR036412">
    <property type="entry name" value="HAD-like_sf"/>
</dbReference>
<dbReference type="GO" id="GO:0006281">
    <property type="term" value="P:DNA repair"/>
    <property type="evidence" value="ECO:0007669"/>
    <property type="project" value="TreeGrafter"/>
</dbReference>
<reference evidence="1 2" key="1">
    <citation type="submission" date="2018-06" db="EMBL/GenBank/DDBJ databases">
        <title>Genomic Encyclopedia of Archaeal and Bacterial Type Strains, Phase II (KMG-II): from individual species to whole genera.</title>
        <authorList>
            <person name="Goeker M."/>
        </authorList>
    </citation>
    <scope>NUCLEOTIDE SEQUENCE [LARGE SCALE GENOMIC DNA]</scope>
    <source>
        <strain evidence="1 2">KACC 16626</strain>
    </source>
</reference>
<dbReference type="Pfam" id="PF13419">
    <property type="entry name" value="HAD_2"/>
    <property type="match status" value="1"/>
</dbReference>
<dbReference type="SUPFAM" id="SSF56784">
    <property type="entry name" value="HAD-like"/>
    <property type="match status" value="1"/>
</dbReference>
<accession>A0A318TUF0</accession>
<dbReference type="AlphaFoldDB" id="A0A318TUF0"/>